<dbReference type="PANTHER" id="PTHR32347">
    <property type="entry name" value="EFFLUX SYSTEM COMPONENT YKNX-RELATED"/>
    <property type="match status" value="1"/>
</dbReference>
<evidence type="ECO:0000313" key="5">
    <source>
        <dbReference type="Proteomes" id="UP000252706"/>
    </source>
</evidence>
<dbReference type="SUPFAM" id="SSF111369">
    <property type="entry name" value="HlyD-like secretion proteins"/>
    <property type="match status" value="1"/>
</dbReference>
<evidence type="ECO:0000313" key="4">
    <source>
        <dbReference type="EMBL" id="RBW62208.1"/>
    </source>
</evidence>
<dbReference type="GO" id="GO:0030313">
    <property type="term" value="C:cell envelope"/>
    <property type="evidence" value="ECO:0007669"/>
    <property type="project" value="UniProtKB-SubCell"/>
</dbReference>
<dbReference type="PANTHER" id="PTHR32347:SF27">
    <property type="entry name" value="RND EFFLUX PUMP MEMBRANE FUSION PROTEIN BARREL-SANDWICH DOMAIN-CONTAINING PROTEIN"/>
    <property type="match status" value="1"/>
</dbReference>
<reference evidence="4 5" key="1">
    <citation type="submission" date="2018-07" db="EMBL/GenBank/DDBJ databases">
        <title>Modular assembly of carbohydrate-degrading microbial communities in the ocean.</title>
        <authorList>
            <person name="Enke T.N."/>
            <person name="Datta M.S."/>
            <person name="Schwartzman J.A."/>
            <person name="Cermak N."/>
            <person name="Schmitz D.A."/>
            <person name="Barrere J."/>
            <person name="Cordero O.X."/>
        </authorList>
    </citation>
    <scope>NUCLEOTIDE SEQUENCE [LARGE SCALE GENOMIC DNA]</scope>
    <source>
        <strain evidence="4 5">C3M10</strain>
    </source>
</reference>
<feature type="chain" id="PRO_5016570604" evidence="3">
    <location>
        <begin position="35"/>
        <end position="343"/>
    </location>
</feature>
<gene>
    <name evidence="4" type="ORF">DS909_00965</name>
</gene>
<dbReference type="InterPro" id="IPR050465">
    <property type="entry name" value="UPF0194_transport"/>
</dbReference>
<proteinExistence type="predicted"/>
<accession>A0A366XD31</accession>
<sequence length="343" mass="36478">MGGPKVKEESRRMAMKTLLMCAAIAVATTNSGLAQTPASPTLVAGLGYVEPEGGVTKVAGGPSIGNSVVYELKVAEGDTVKRADLIAVLGDNALMQAALIQAETRVKVQEAQLARVQAGAMKSELDAKKAVVDRLKKELGNVVKECIRQQNLYERKIISEAVFLQNCNRVDVTEGRLNEAEATLAAVATIRPEDILIAEAELISARANVGHARVALEGTFVRAPTNGTILKVHATAGERIGPSGLVDMGFVERMWVSAEIYESDILKVQPGQSASVIADGIEQKIEGVVKKIGLTVSRNELLSNNPTADVDARVVEVKILLNEEDSHHVAGLTNLQVSVVIHP</sequence>
<name>A0A366XD31_9RHOB</name>
<evidence type="ECO:0000256" key="2">
    <source>
        <dbReference type="ARBA" id="ARBA00023054"/>
    </source>
</evidence>
<dbReference type="AlphaFoldDB" id="A0A366XD31"/>
<dbReference type="EMBL" id="QOCE01000003">
    <property type="protein sequence ID" value="RBW62208.1"/>
    <property type="molecule type" value="Genomic_DNA"/>
</dbReference>
<dbReference type="Gene3D" id="2.40.30.170">
    <property type="match status" value="1"/>
</dbReference>
<dbReference type="InterPro" id="IPR014315">
    <property type="entry name" value="ABC_heterocyst_DevB"/>
</dbReference>
<dbReference type="NCBIfam" id="TIGR02971">
    <property type="entry name" value="heterocyst_DevB"/>
    <property type="match status" value="1"/>
</dbReference>
<keyword evidence="2" id="KW-0175">Coiled coil</keyword>
<evidence type="ECO:0000256" key="3">
    <source>
        <dbReference type="SAM" id="SignalP"/>
    </source>
</evidence>
<comment type="subcellular location">
    <subcellularLocation>
        <location evidence="1">Cell envelope</location>
    </subcellularLocation>
</comment>
<comment type="caution">
    <text evidence="4">The sequence shown here is derived from an EMBL/GenBank/DDBJ whole genome shotgun (WGS) entry which is preliminary data.</text>
</comment>
<dbReference type="Proteomes" id="UP000252706">
    <property type="component" value="Unassembled WGS sequence"/>
</dbReference>
<feature type="signal peptide" evidence="3">
    <location>
        <begin position="1"/>
        <end position="34"/>
    </location>
</feature>
<keyword evidence="3" id="KW-0732">Signal</keyword>
<protein>
    <submittedName>
        <fullName evidence="4">Uncharacterized protein</fullName>
    </submittedName>
</protein>
<organism evidence="4 5">
    <name type="scientific">Phaeobacter gallaeciensis</name>
    <dbReference type="NCBI Taxonomy" id="60890"/>
    <lineage>
        <taxon>Bacteria</taxon>
        <taxon>Pseudomonadati</taxon>
        <taxon>Pseudomonadota</taxon>
        <taxon>Alphaproteobacteria</taxon>
        <taxon>Rhodobacterales</taxon>
        <taxon>Roseobacteraceae</taxon>
        <taxon>Phaeobacter</taxon>
    </lineage>
</organism>
<dbReference type="Gene3D" id="2.40.50.100">
    <property type="match status" value="1"/>
</dbReference>
<evidence type="ECO:0000256" key="1">
    <source>
        <dbReference type="ARBA" id="ARBA00004196"/>
    </source>
</evidence>